<keyword evidence="3 5" id="KW-1133">Transmembrane helix</keyword>
<gene>
    <name evidence="7" type="primary">VIG4</name>
    <name evidence="7" type="ORF">TCON_1830</name>
</gene>
<evidence type="ECO:0000259" key="6">
    <source>
        <dbReference type="Pfam" id="PF03151"/>
    </source>
</evidence>
<comment type="subcellular location">
    <subcellularLocation>
        <location evidence="1">Membrane</location>
        <topology evidence="1">Multi-pass membrane protein</topology>
    </subcellularLocation>
</comment>
<reference evidence="7 8" key="1">
    <citation type="submission" date="2019-01" db="EMBL/GenBank/DDBJ databases">
        <title>Genomes sequencing and comparative genomics of infectious freshwater microsporidia, Cucumispora dikerogammari and Thelohania contejeani.</title>
        <authorList>
            <person name="Cormier A."/>
            <person name="Giraud I."/>
            <person name="Wattier R."/>
            <person name="Teixeira M."/>
            <person name="Grandjean F."/>
            <person name="Rigaud T."/>
            <person name="Cordaux R."/>
        </authorList>
    </citation>
    <scope>NUCLEOTIDE SEQUENCE [LARGE SCALE GENOMIC DNA]</scope>
    <source>
        <strain evidence="7">T1</strain>
        <tissue evidence="7">Spores</tissue>
    </source>
</reference>
<dbReference type="InterPro" id="IPR004853">
    <property type="entry name" value="Sugar_P_trans_dom"/>
</dbReference>
<feature type="transmembrane region" description="Helical" evidence="5">
    <location>
        <begin position="124"/>
        <end position="142"/>
    </location>
</feature>
<feature type="transmembrane region" description="Helical" evidence="5">
    <location>
        <begin position="185"/>
        <end position="204"/>
    </location>
</feature>
<name>A0ABQ7HXQ2_9MICR</name>
<evidence type="ECO:0000256" key="1">
    <source>
        <dbReference type="ARBA" id="ARBA00004141"/>
    </source>
</evidence>
<feature type="transmembrane region" description="Helical" evidence="5">
    <location>
        <begin position="94"/>
        <end position="115"/>
    </location>
</feature>
<dbReference type="Proteomes" id="UP001516464">
    <property type="component" value="Unassembled WGS sequence"/>
</dbReference>
<feature type="domain" description="Sugar phosphate transporter" evidence="6">
    <location>
        <begin position="11"/>
        <end position="292"/>
    </location>
</feature>
<dbReference type="EMBL" id="SBIQ01000151">
    <property type="protein sequence ID" value="KAF7682954.1"/>
    <property type="molecule type" value="Genomic_DNA"/>
</dbReference>
<organism evidence="7 8">
    <name type="scientific">Astathelohania contejeani</name>
    <dbReference type="NCBI Taxonomy" id="164912"/>
    <lineage>
        <taxon>Eukaryota</taxon>
        <taxon>Fungi</taxon>
        <taxon>Fungi incertae sedis</taxon>
        <taxon>Microsporidia</taxon>
        <taxon>Astathelohaniidae</taxon>
        <taxon>Astathelohania</taxon>
    </lineage>
</organism>
<feature type="transmembrane region" description="Helical" evidence="5">
    <location>
        <begin position="71"/>
        <end position="88"/>
    </location>
</feature>
<feature type="transmembrane region" description="Helical" evidence="5">
    <location>
        <begin position="274"/>
        <end position="292"/>
    </location>
</feature>
<evidence type="ECO:0000256" key="5">
    <source>
        <dbReference type="SAM" id="Phobius"/>
    </source>
</evidence>
<feature type="transmembrane region" description="Helical" evidence="5">
    <location>
        <begin position="154"/>
        <end position="173"/>
    </location>
</feature>
<evidence type="ECO:0000256" key="2">
    <source>
        <dbReference type="ARBA" id="ARBA00022692"/>
    </source>
</evidence>
<keyword evidence="4 5" id="KW-0472">Membrane</keyword>
<keyword evidence="8" id="KW-1185">Reference proteome</keyword>
<evidence type="ECO:0000256" key="4">
    <source>
        <dbReference type="ARBA" id="ARBA00023136"/>
    </source>
</evidence>
<feature type="transmembrane region" description="Helical" evidence="5">
    <location>
        <begin position="219"/>
        <end position="241"/>
    </location>
</feature>
<keyword evidence="2 5" id="KW-0812">Transmembrane</keyword>
<accession>A0ABQ7HXQ2</accession>
<dbReference type="PANTHER" id="PTHR11132">
    <property type="entry name" value="SOLUTE CARRIER FAMILY 35"/>
    <property type="match status" value="1"/>
</dbReference>
<protein>
    <submittedName>
        <fullName evidence="7">GDP-mannose transporter</fullName>
    </submittedName>
</protein>
<feature type="transmembrane region" description="Helical" evidence="5">
    <location>
        <begin position="248"/>
        <end position="268"/>
    </location>
</feature>
<feature type="transmembrane region" description="Helical" evidence="5">
    <location>
        <begin position="35"/>
        <end position="59"/>
    </location>
</feature>
<comment type="caution">
    <text evidence="7">The sequence shown here is derived from an EMBL/GenBank/DDBJ whole genome shotgun (WGS) entry which is preliminary data.</text>
</comment>
<evidence type="ECO:0000313" key="7">
    <source>
        <dbReference type="EMBL" id="KAF7682954.1"/>
    </source>
</evidence>
<evidence type="ECO:0000256" key="3">
    <source>
        <dbReference type="ARBA" id="ARBA00022989"/>
    </source>
</evidence>
<proteinExistence type="predicted"/>
<evidence type="ECO:0000313" key="8">
    <source>
        <dbReference type="Proteomes" id="UP001516464"/>
    </source>
</evidence>
<dbReference type="Pfam" id="PF03151">
    <property type="entry name" value="TPT"/>
    <property type="match status" value="1"/>
</dbReference>
<sequence>MKKILSEKILLVSIYLLSSLITTLANKYILTNLKLKMPFFLLAAQTFFILLLSSTLCYTQQVTLKTFNFQSFFAWLPNAVLLTLMVYTGMKALYYLPISLFTLFKNGSIIFVALAERVLFQKKIYPSTVVSFALIMASSVVGESTELIINTLGLSWMLLNILSTSAYVIFLKYTIDSENTSDTESIFYCNAISLPLLAFFSFLLDTPDKRLIGESKYQIWVWIVISCISAFFTSYSTAWCLRLLSSTTLSMLGAINKLLVSISGIMFIGEENVSILKIGSLIAGTLGGLVYSKTIKKE</sequence>
<dbReference type="InterPro" id="IPR050186">
    <property type="entry name" value="TPT_transporter"/>
</dbReference>